<evidence type="ECO:0000256" key="2">
    <source>
        <dbReference type="ARBA" id="ARBA00022692"/>
    </source>
</evidence>
<feature type="transmembrane region" description="Helical" evidence="5">
    <location>
        <begin position="76"/>
        <end position="96"/>
    </location>
</feature>
<feature type="transmembrane region" description="Helical" evidence="5">
    <location>
        <begin position="45"/>
        <end position="64"/>
    </location>
</feature>
<evidence type="ECO:0000256" key="1">
    <source>
        <dbReference type="ARBA" id="ARBA00004141"/>
    </source>
</evidence>
<evidence type="ECO:0000256" key="3">
    <source>
        <dbReference type="ARBA" id="ARBA00022989"/>
    </source>
</evidence>
<sequence>MSTQIVLILLLVGLAAGVLGGLVGIGGGIVIVPALVYFMGYSQKMAQGTSLGILLLPVGILAVWNFYRQGYVDPKAVWLVSAGFVIGGYFGSKIALALPQETVKKVFACMLIIVALKMLFLDKKIKDVAKSNEVTQVES</sequence>
<dbReference type="PANTHER" id="PTHR43483:SF3">
    <property type="entry name" value="MEMBRANE TRANSPORTER PROTEIN HI_0806-RELATED"/>
    <property type="match status" value="1"/>
</dbReference>
<evidence type="ECO:0000313" key="6">
    <source>
        <dbReference type="EMBL" id="TCJ12406.1"/>
    </source>
</evidence>
<dbReference type="PANTHER" id="PTHR43483">
    <property type="entry name" value="MEMBRANE TRANSPORTER PROTEIN HI_0806-RELATED"/>
    <property type="match status" value="1"/>
</dbReference>
<gene>
    <name evidence="6" type="ORF">EPD60_14100</name>
</gene>
<dbReference type="GO" id="GO:0005886">
    <property type="term" value="C:plasma membrane"/>
    <property type="evidence" value="ECO:0007669"/>
    <property type="project" value="UniProtKB-SubCell"/>
</dbReference>
<name>A0A4V2NV82_9BACT</name>
<keyword evidence="3 5" id="KW-1133">Transmembrane helix</keyword>
<keyword evidence="2 5" id="KW-0812">Transmembrane</keyword>
<comment type="caution">
    <text evidence="6">The sequence shown here is derived from an EMBL/GenBank/DDBJ whole genome shotgun (WGS) entry which is preliminary data.</text>
</comment>
<reference evidence="6 7" key="1">
    <citation type="submission" date="2019-03" db="EMBL/GenBank/DDBJ databases">
        <authorList>
            <person name="Kim M.K.M."/>
        </authorList>
    </citation>
    <scope>NUCLEOTIDE SEQUENCE [LARGE SCALE GENOMIC DNA]</scope>
    <source>
        <strain evidence="6 7">17J68-12</strain>
    </source>
</reference>
<proteinExistence type="inferred from homology"/>
<evidence type="ECO:0000256" key="5">
    <source>
        <dbReference type="RuleBase" id="RU363041"/>
    </source>
</evidence>
<evidence type="ECO:0000313" key="7">
    <source>
        <dbReference type="Proteomes" id="UP000295334"/>
    </source>
</evidence>
<dbReference type="Pfam" id="PF01925">
    <property type="entry name" value="TauE"/>
    <property type="match status" value="1"/>
</dbReference>
<accession>A0A4V2NV82</accession>
<organism evidence="6 7">
    <name type="scientific">Flaviaesturariibacter flavus</name>
    <dbReference type="NCBI Taxonomy" id="2502780"/>
    <lineage>
        <taxon>Bacteria</taxon>
        <taxon>Pseudomonadati</taxon>
        <taxon>Bacteroidota</taxon>
        <taxon>Chitinophagia</taxon>
        <taxon>Chitinophagales</taxon>
        <taxon>Chitinophagaceae</taxon>
        <taxon>Flaviaestuariibacter</taxon>
    </lineage>
</organism>
<dbReference type="RefSeq" id="WP_131450165.1">
    <property type="nucleotide sequence ID" value="NZ_SJZI01000050.1"/>
</dbReference>
<dbReference type="EMBL" id="SJZI01000050">
    <property type="protein sequence ID" value="TCJ12406.1"/>
    <property type="molecule type" value="Genomic_DNA"/>
</dbReference>
<keyword evidence="5" id="KW-1003">Cell membrane</keyword>
<protein>
    <recommendedName>
        <fullName evidence="5">Probable membrane transporter protein</fullName>
    </recommendedName>
</protein>
<feature type="transmembrane region" description="Helical" evidence="5">
    <location>
        <begin position="102"/>
        <end position="121"/>
    </location>
</feature>
<comment type="subcellular location">
    <subcellularLocation>
        <location evidence="5">Cell membrane</location>
        <topology evidence="5">Multi-pass membrane protein</topology>
    </subcellularLocation>
    <subcellularLocation>
        <location evidence="1">Membrane</location>
        <topology evidence="1">Multi-pass membrane protein</topology>
    </subcellularLocation>
</comment>
<evidence type="ECO:0000256" key="4">
    <source>
        <dbReference type="ARBA" id="ARBA00023136"/>
    </source>
</evidence>
<dbReference type="OrthoDB" id="595460at2"/>
<keyword evidence="7" id="KW-1185">Reference proteome</keyword>
<dbReference type="InterPro" id="IPR002781">
    <property type="entry name" value="TM_pro_TauE-like"/>
</dbReference>
<keyword evidence="4 5" id="KW-0472">Membrane</keyword>
<dbReference type="AlphaFoldDB" id="A0A4V2NV82"/>
<dbReference type="Proteomes" id="UP000295334">
    <property type="component" value="Unassembled WGS sequence"/>
</dbReference>
<comment type="similarity">
    <text evidence="5">Belongs to the 4-toluene sulfonate uptake permease (TSUP) (TC 2.A.102) family.</text>
</comment>
<feature type="transmembrane region" description="Helical" evidence="5">
    <location>
        <begin position="7"/>
        <end position="39"/>
    </location>
</feature>